<sequence length="90" mass="10376">MDIMDVDDNFALSCLRPWPPHLIKFSPLHRGGGVGTTILWWKMGFHQHTHSLSHRKNPSIDPLAALSISQRQYVQIIVKGLRSSRDEFWV</sequence>
<protein>
    <submittedName>
        <fullName evidence="1">Uncharacterized protein</fullName>
    </submittedName>
</protein>
<dbReference type="Proteomes" id="UP000737018">
    <property type="component" value="Unassembled WGS sequence"/>
</dbReference>
<keyword evidence="2" id="KW-1185">Reference proteome</keyword>
<accession>A0A8J4RKT8</accession>
<evidence type="ECO:0000313" key="2">
    <source>
        <dbReference type="Proteomes" id="UP000737018"/>
    </source>
</evidence>
<name>A0A8J4RKT8_9ROSI</name>
<proteinExistence type="predicted"/>
<comment type="caution">
    <text evidence="1">The sequence shown here is derived from an EMBL/GenBank/DDBJ whole genome shotgun (WGS) entry which is preliminary data.</text>
</comment>
<dbReference type="AlphaFoldDB" id="A0A8J4RKT8"/>
<gene>
    <name evidence="1" type="ORF">CMV_005825</name>
</gene>
<evidence type="ECO:0000313" key="1">
    <source>
        <dbReference type="EMBL" id="KAF3970494.1"/>
    </source>
</evidence>
<organism evidence="1 2">
    <name type="scientific">Castanea mollissima</name>
    <name type="common">Chinese chestnut</name>
    <dbReference type="NCBI Taxonomy" id="60419"/>
    <lineage>
        <taxon>Eukaryota</taxon>
        <taxon>Viridiplantae</taxon>
        <taxon>Streptophyta</taxon>
        <taxon>Embryophyta</taxon>
        <taxon>Tracheophyta</taxon>
        <taxon>Spermatophyta</taxon>
        <taxon>Magnoliopsida</taxon>
        <taxon>eudicotyledons</taxon>
        <taxon>Gunneridae</taxon>
        <taxon>Pentapetalae</taxon>
        <taxon>rosids</taxon>
        <taxon>fabids</taxon>
        <taxon>Fagales</taxon>
        <taxon>Fagaceae</taxon>
        <taxon>Castanea</taxon>
    </lineage>
</organism>
<dbReference type="EMBL" id="JRKL02000527">
    <property type="protein sequence ID" value="KAF3970494.1"/>
    <property type="molecule type" value="Genomic_DNA"/>
</dbReference>
<reference evidence="1" key="1">
    <citation type="submission" date="2020-03" db="EMBL/GenBank/DDBJ databases">
        <title>Castanea mollissima Vanexum genome sequencing.</title>
        <authorList>
            <person name="Staton M."/>
        </authorList>
    </citation>
    <scope>NUCLEOTIDE SEQUENCE</scope>
    <source>
        <tissue evidence="1">Leaf</tissue>
    </source>
</reference>